<comment type="caution">
    <text evidence="2">The sequence shown here is derived from an EMBL/GenBank/DDBJ whole genome shotgun (WGS) entry which is preliminary data.</text>
</comment>
<protein>
    <submittedName>
        <fullName evidence="2">Uncharacterized protein</fullName>
    </submittedName>
</protein>
<evidence type="ECO:0000256" key="1">
    <source>
        <dbReference type="SAM" id="MobiDB-lite"/>
    </source>
</evidence>
<feature type="region of interest" description="Disordered" evidence="1">
    <location>
        <begin position="1"/>
        <end position="106"/>
    </location>
</feature>
<proteinExistence type="predicted"/>
<reference evidence="2" key="1">
    <citation type="journal article" date="2021" name="bioRxiv">
        <title>Whole Genome Assembly and Annotation of Northern Wild Rice, Zizania palustris L., Supports a Whole Genome Duplication in the Zizania Genus.</title>
        <authorList>
            <person name="Haas M."/>
            <person name="Kono T."/>
            <person name="Macchietto M."/>
            <person name="Millas R."/>
            <person name="McGilp L."/>
            <person name="Shao M."/>
            <person name="Duquette J."/>
            <person name="Hirsch C.N."/>
            <person name="Kimball J."/>
        </authorList>
    </citation>
    <scope>NUCLEOTIDE SEQUENCE</scope>
    <source>
        <tissue evidence="2">Fresh leaf tissue</tissue>
    </source>
</reference>
<reference evidence="2" key="2">
    <citation type="submission" date="2021-02" db="EMBL/GenBank/DDBJ databases">
        <authorList>
            <person name="Kimball J.A."/>
            <person name="Haas M.W."/>
            <person name="Macchietto M."/>
            <person name="Kono T."/>
            <person name="Duquette J."/>
            <person name="Shao M."/>
        </authorList>
    </citation>
    <scope>NUCLEOTIDE SEQUENCE</scope>
    <source>
        <tissue evidence="2">Fresh leaf tissue</tissue>
    </source>
</reference>
<dbReference type="Proteomes" id="UP000729402">
    <property type="component" value="Unassembled WGS sequence"/>
</dbReference>
<name>A0A8J5TGD8_ZIZPA</name>
<dbReference type="EMBL" id="JAAALK010000283">
    <property type="protein sequence ID" value="KAG8076416.1"/>
    <property type="molecule type" value="Genomic_DNA"/>
</dbReference>
<accession>A0A8J5TGD8</accession>
<sequence length="180" mass="19211">MASRPDPTTGGARAARSGDWWRSRGQIRRPAARARQDPATSGAHAARFGDEARRRGAPELEEELCIRSPQQHPEPNPSKKSENFAPVSSPGAAGGELEEREVERRVRLHGTTAAAVSGEAGSGGSLTNNSSFLLCNRRTNAGKAARRAMQLPQQRDCAGRQPKLLTVAQKLLTLVGTPSA</sequence>
<keyword evidence="3" id="KW-1185">Reference proteome</keyword>
<feature type="compositionally biased region" description="Basic and acidic residues" evidence="1">
    <location>
        <begin position="47"/>
        <end position="58"/>
    </location>
</feature>
<gene>
    <name evidence="2" type="ORF">GUJ93_ZPchr0006g41241</name>
</gene>
<evidence type="ECO:0000313" key="3">
    <source>
        <dbReference type="Proteomes" id="UP000729402"/>
    </source>
</evidence>
<organism evidence="2 3">
    <name type="scientific">Zizania palustris</name>
    <name type="common">Northern wild rice</name>
    <dbReference type="NCBI Taxonomy" id="103762"/>
    <lineage>
        <taxon>Eukaryota</taxon>
        <taxon>Viridiplantae</taxon>
        <taxon>Streptophyta</taxon>
        <taxon>Embryophyta</taxon>
        <taxon>Tracheophyta</taxon>
        <taxon>Spermatophyta</taxon>
        <taxon>Magnoliopsida</taxon>
        <taxon>Liliopsida</taxon>
        <taxon>Poales</taxon>
        <taxon>Poaceae</taxon>
        <taxon>BOP clade</taxon>
        <taxon>Oryzoideae</taxon>
        <taxon>Oryzeae</taxon>
        <taxon>Zizaniinae</taxon>
        <taxon>Zizania</taxon>
    </lineage>
</organism>
<evidence type="ECO:0000313" key="2">
    <source>
        <dbReference type="EMBL" id="KAG8076416.1"/>
    </source>
</evidence>
<dbReference type="AlphaFoldDB" id="A0A8J5TGD8"/>